<geneLocation type="plasmid" evidence="3 4">
    <name>p1</name>
</geneLocation>
<accession>A0A0G3XKJ8</accession>
<evidence type="ECO:0000313" key="3">
    <source>
        <dbReference type="EMBL" id="AKM12025.1"/>
    </source>
</evidence>
<dbReference type="PANTHER" id="PTHR34075:SF5">
    <property type="entry name" value="BLR3430 PROTEIN"/>
    <property type="match status" value="1"/>
</dbReference>
<dbReference type="InterPro" id="IPR052513">
    <property type="entry name" value="Thioester_dehydratase-like"/>
</dbReference>
<reference evidence="3 4" key="1">
    <citation type="submission" date="2015-06" db="EMBL/GenBank/DDBJ databases">
        <authorList>
            <person name="Zeng Y."/>
            <person name="Huang Y."/>
        </authorList>
    </citation>
    <scope>NUCLEOTIDE SEQUENCE [LARGE SCALE GENOMIC DNA]</scope>
    <source>
        <strain evidence="3 4">PQ-2</strain>
        <plasmid evidence="4">Plasmid p1</plasmid>
    </source>
</reference>
<dbReference type="EMBL" id="CP011771">
    <property type="protein sequence ID" value="AKM12025.1"/>
    <property type="molecule type" value="Genomic_DNA"/>
</dbReference>
<proteinExistence type="predicted"/>
<dbReference type="InterPro" id="IPR022002">
    <property type="entry name" value="ChsH2_Znr"/>
</dbReference>
<dbReference type="PANTHER" id="PTHR34075">
    <property type="entry name" value="BLR3430 PROTEIN"/>
    <property type="match status" value="1"/>
</dbReference>
<evidence type="ECO:0000259" key="1">
    <source>
        <dbReference type="Pfam" id="PF01796"/>
    </source>
</evidence>
<dbReference type="InterPro" id="IPR002878">
    <property type="entry name" value="ChsH2_C"/>
</dbReference>
<sequence>MSDNADLPPKQRPEAQVRPAKPRPRPQDPIEQEFWQRCQDGRLHFQRCSSCGTWRHLPRYMCARCGSPEFAWQPSSGTGTLFSWTITHQALHPAFTDEIPFIAVVVELAEGVRMASRLIDCARDKVEIDMPVELAFEPLGDDFQLPVFRPAAKGGRRP</sequence>
<dbReference type="OrthoDB" id="7210118at2"/>
<gene>
    <name evidence="3" type="ORF">AB433_17935</name>
</gene>
<dbReference type="Pfam" id="PF12172">
    <property type="entry name" value="zf-ChsH2"/>
    <property type="match status" value="1"/>
</dbReference>
<name>A0A0G3XKJ8_9SPHN</name>
<dbReference type="Pfam" id="PF01796">
    <property type="entry name" value="OB_ChsH2_C"/>
    <property type="match status" value="1"/>
</dbReference>
<keyword evidence="4" id="KW-1185">Reference proteome</keyword>
<dbReference type="AlphaFoldDB" id="A0A0G3XKJ8"/>
<dbReference type="RefSeq" id="WP_047824500.1">
    <property type="nucleotide sequence ID" value="NZ_CP011771.1"/>
</dbReference>
<dbReference type="PATRIC" id="fig|1348774.3.peg.3776"/>
<dbReference type="Proteomes" id="UP000035287">
    <property type="component" value="Plasmid p1"/>
</dbReference>
<dbReference type="KEGG" id="cna:AB433_17935"/>
<feature type="domain" description="ChsH2 rubredoxin-like zinc ribbon" evidence="2">
    <location>
        <begin position="35"/>
        <end position="70"/>
    </location>
</feature>
<feature type="domain" description="ChsH2 C-terminal OB-fold" evidence="1">
    <location>
        <begin position="72"/>
        <end position="137"/>
    </location>
</feature>
<evidence type="ECO:0000313" key="4">
    <source>
        <dbReference type="Proteomes" id="UP000035287"/>
    </source>
</evidence>
<organism evidence="3 4">
    <name type="scientific">Croceicoccus naphthovorans</name>
    <dbReference type="NCBI Taxonomy" id="1348774"/>
    <lineage>
        <taxon>Bacteria</taxon>
        <taxon>Pseudomonadati</taxon>
        <taxon>Pseudomonadota</taxon>
        <taxon>Alphaproteobacteria</taxon>
        <taxon>Sphingomonadales</taxon>
        <taxon>Erythrobacteraceae</taxon>
        <taxon>Croceicoccus</taxon>
    </lineage>
</organism>
<dbReference type="Gene3D" id="6.10.30.10">
    <property type="match status" value="1"/>
</dbReference>
<protein>
    <submittedName>
        <fullName evidence="3">Uncharacterized protein</fullName>
    </submittedName>
</protein>
<dbReference type="InterPro" id="IPR012340">
    <property type="entry name" value="NA-bd_OB-fold"/>
</dbReference>
<keyword evidence="3" id="KW-0614">Plasmid</keyword>
<dbReference type="SUPFAM" id="SSF50249">
    <property type="entry name" value="Nucleic acid-binding proteins"/>
    <property type="match status" value="1"/>
</dbReference>
<evidence type="ECO:0000259" key="2">
    <source>
        <dbReference type="Pfam" id="PF12172"/>
    </source>
</evidence>